<gene>
    <name evidence="10" type="primary">dacA</name>
    <name evidence="13" type="ORF">AMPC_09650</name>
</gene>
<evidence type="ECO:0000256" key="8">
    <source>
        <dbReference type="ARBA" id="ARBA00022989"/>
    </source>
</evidence>
<dbReference type="InterPro" id="IPR034701">
    <property type="entry name" value="CdaA"/>
</dbReference>
<dbReference type="InterPro" id="IPR050338">
    <property type="entry name" value="DisA"/>
</dbReference>
<dbReference type="PROSITE" id="PS51794">
    <property type="entry name" value="DAC"/>
    <property type="match status" value="1"/>
</dbReference>
<keyword evidence="14" id="KW-1185">Reference proteome</keyword>
<keyword evidence="8 10" id="KW-1133">Transmembrane helix</keyword>
<dbReference type="InterPro" id="IPR036888">
    <property type="entry name" value="DNA_integrity_DisA_N_sf"/>
</dbReference>
<evidence type="ECO:0000256" key="6">
    <source>
        <dbReference type="ARBA" id="ARBA00022741"/>
    </source>
</evidence>
<comment type="subunit">
    <text evidence="10">Probably a homodimer.</text>
</comment>
<dbReference type="InterPro" id="IPR003390">
    <property type="entry name" value="DNA_integrity_scan_DisA_N"/>
</dbReference>
<evidence type="ECO:0000256" key="7">
    <source>
        <dbReference type="ARBA" id="ARBA00022840"/>
    </source>
</evidence>
<evidence type="ECO:0000256" key="5">
    <source>
        <dbReference type="ARBA" id="ARBA00022695"/>
    </source>
</evidence>
<keyword evidence="2 10" id="KW-1003">Cell membrane</keyword>
<accession>A0ABM7X7Q8</accession>
<feature type="transmembrane region" description="Helical" evidence="10">
    <location>
        <begin position="46"/>
        <end position="66"/>
    </location>
</feature>
<evidence type="ECO:0000259" key="12">
    <source>
        <dbReference type="PROSITE" id="PS51794"/>
    </source>
</evidence>
<dbReference type="PIRSF" id="PIRSF004793">
    <property type="entry name" value="UCP004793"/>
    <property type="match status" value="1"/>
</dbReference>
<dbReference type="PANTHER" id="PTHR34185">
    <property type="entry name" value="DIADENYLATE CYCLASE"/>
    <property type="match status" value="1"/>
</dbReference>
<evidence type="ECO:0000256" key="10">
    <source>
        <dbReference type="HAMAP-Rule" id="MF_01499"/>
    </source>
</evidence>
<name>A0ABM7X7Q8_9BACT</name>
<reference evidence="14" key="1">
    <citation type="journal article" date="2022" name="Int. J. Syst. Evol. Microbiol.">
        <title>Anaeromyxobacter oryzae sp. nov., Anaeromyxobacter diazotrophicus sp. nov. and Anaeromyxobacter paludicola sp. nov., isolated from paddy soils.</title>
        <authorList>
            <person name="Itoh H."/>
            <person name="Xu Z."/>
            <person name="Mise K."/>
            <person name="Masuda Y."/>
            <person name="Ushijima N."/>
            <person name="Hayakawa C."/>
            <person name="Shiratori Y."/>
            <person name="Senoo K."/>
        </authorList>
    </citation>
    <scope>NUCLEOTIDE SEQUENCE [LARGE SCALE GENOMIC DNA]</scope>
    <source>
        <strain evidence="14">Red630</strain>
    </source>
</reference>
<feature type="transmembrane region" description="Helical" evidence="10">
    <location>
        <begin position="16"/>
        <end position="34"/>
    </location>
</feature>
<evidence type="ECO:0000256" key="2">
    <source>
        <dbReference type="ARBA" id="ARBA00022475"/>
    </source>
</evidence>
<evidence type="ECO:0000313" key="13">
    <source>
        <dbReference type="EMBL" id="BDG07852.1"/>
    </source>
</evidence>
<dbReference type="EC" id="2.7.7.85" evidence="10"/>
<feature type="region of interest" description="Disordered" evidence="11">
    <location>
        <begin position="266"/>
        <end position="286"/>
    </location>
</feature>
<dbReference type="SUPFAM" id="SSF143597">
    <property type="entry name" value="YojJ-like"/>
    <property type="match status" value="1"/>
</dbReference>
<proteinExistence type="inferred from homology"/>
<evidence type="ECO:0000256" key="4">
    <source>
        <dbReference type="ARBA" id="ARBA00022692"/>
    </source>
</evidence>
<dbReference type="InterPro" id="IPR014046">
    <property type="entry name" value="C-di-AMP_synthase"/>
</dbReference>
<keyword evidence="3 10" id="KW-0808">Transferase</keyword>
<dbReference type="NCBIfam" id="TIGR00159">
    <property type="entry name" value="diadenylate cyclase CdaA"/>
    <property type="match status" value="1"/>
</dbReference>
<comment type="similarity">
    <text evidence="10">Belongs to the adenylate cyclase family. DacA/CdaA subfamily.</text>
</comment>
<dbReference type="RefSeq" id="WP_248344800.1">
    <property type="nucleotide sequence ID" value="NZ_AP025592.1"/>
</dbReference>
<protein>
    <recommendedName>
        <fullName evidence="10">Diadenylate cyclase</fullName>
        <shortName evidence="10">DAC</shortName>
        <ecNumber evidence="10">2.7.7.85</ecNumber>
    </recommendedName>
    <alternativeName>
        <fullName evidence="10">Cyclic-di-AMP synthase</fullName>
        <shortName evidence="10">c-di-AMP synthase</shortName>
    </alternativeName>
</protein>
<evidence type="ECO:0000256" key="3">
    <source>
        <dbReference type="ARBA" id="ARBA00022679"/>
    </source>
</evidence>
<comment type="function">
    <text evidence="10">Catalyzes the condensation of 2 ATP molecules into cyclic di-AMP (c-di-AMP), a second messenger used to regulate differing processes in different bacteria.</text>
</comment>
<dbReference type="Gene3D" id="3.40.1700.10">
    <property type="entry name" value="DNA integrity scanning protein, DisA, N-terminal domain"/>
    <property type="match status" value="1"/>
</dbReference>
<keyword evidence="7 10" id="KW-0067">ATP-binding</keyword>
<keyword evidence="9 10" id="KW-0472">Membrane</keyword>
<evidence type="ECO:0000256" key="9">
    <source>
        <dbReference type="ARBA" id="ARBA00023136"/>
    </source>
</evidence>
<evidence type="ECO:0000256" key="1">
    <source>
        <dbReference type="ARBA" id="ARBA00000877"/>
    </source>
</evidence>
<keyword evidence="4 10" id="KW-0812">Transmembrane</keyword>
<keyword evidence="5 10" id="KW-0548">Nucleotidyltransferase</keyword>
<sequence>MTTEALDYLLGPGTRWRDLGLAVVDTGVVSYLFYRMLLLIRGTKALNVLVGLSVLGVAYLASQLAGLVTLNWLLGHFLTYSFMFGVIVLFQADIRRGLAHLGGRGILSWLQPGDRAAQVGAVEAVVRASVDFSRRKVGALIVFERLADLYDVMDTGVRLDSALTPELLGSIFHNGGPLHDGAVVIQRGRIVAARCLLPLTQREAAPELGTRHRAALGLAEEVDAAVVVVSEERGEISLAVDGQLTRRLDEHALRERLLALLVEDGPSRPAAAPRSGPRRKEPRAAI</sequence>
<feature type="domain" description="DAC" evidence="12">
    <location>
        <begin position="91"/>
        <end position="250"/>
    </location>
</feature>
<dbReference type="Proteomes" id="UP001162734">
    <property type="component" value="Chromosome"/>
</dbReference>
<organism evidence="13 14">
    <name type="scientific">Anaeromyxobacter paludicola</name>
    <dbReference type="NCBI Taxonomy" id="2918171"/>
    <lineage>
        <taxon>Bacteria</taxon>
        <taxon>Pseudomonadati</taxon>
        <taxon>Myxococcota</taxon>
        <taxon>Myxococcia</taxon>
        <taxon>Myxococcales</taxon>
        <taxon>Cystobacterineae</taxon>
        <taxon>Anaeromyxobacteraceae</taxon>
        <taxon>Anaeromyxobacter</taxon>
    </lineage>
</organism>
<evidence type="ECO:0000313" key="14">
    <source>
        <dbReference type="Proteomes" id="UP001162734"/>
    </source>
</evidence>
<keyword evidence="6 10" id="KW-0547">Nucleotide-binding</keyword>
<dbReference type="PANTHER" id="PTHR34185:SF1">
    <property type="entry name" value="DIADENYLATE CYCLASE"/>
    <property type="match status" value="1"/>
</dbReference>
<feature type="transmembrane region" description="Helical" evidence="10">
    <location>
        <begin position="72"/>
        <end position="90"/>
    </location>
</feature>
<dbReference type="Pfam" id="PF02457">
    <property type="entry name" value="DAC"/>
    <property type="match status" value="1"/>
</dbReference>
<comment type="catalytic activity">
    <reaction evidence="1 10">
        <text>2 ATP = 3',3'-c-di-AMP + 2 diphosphate</text>
        <dbReference type="Rhea" id="RHEA:35655"/>
        <dbReference type="ChEBI" id="CHEBI:30616"/>
        <dbReference type="ChEBI" id="CHEBI:33019"/>
        <dbReference type="ChEBI" id="CHEBI:71500"/>
        <dbReference type="EC" id="2.7.7.85"/>
    </reaction>
</comment>
<comment type="caution">
    <text evidence="10">Lacks conserved residue(s) required for the propagation of feature annotation.</text>
</comment>
<evidence type="ECO:0000256" key="11">
    <source>
        <dbReference type="SAM" id="MobiDB-lite"/>
    </source>
</evidence>
<dbReference type="HAMAP" id="MF_01499">
    <property type="entry name" value="DacA"/>
    <property type="match status" value="1"/>
</dbReference>
<dbReference type="EMBL" id="AP025592">
    <property type="protein sequence ID" value="BDG07852.1"/>
    <property type="molecule type" value="Genomic_DNA"/>
</dbReference>